<gene>
    <name evidence="3" type="ORF">FHR37_004978</name>
    <name evidence="4" type="ORF">SAMN05421678_11263</name>
</gene>
<dbReference type="OrthoDB" id="3392123at2"/>
<keyword evidence="1" id="KW-0472">Membrane</keyword>
<dbReference type="EMBL" id="FOOI01000012">
    <property type="protein sequence ID" value="SFH10058.1"/>
    <property type="molecule type" value="Genomic_DNA"/>
</dbReference>
<evidence type="ECO:0000256" key="1">
    <source>
        <dbReference type="SAM" id="Phobius"/>
    </source>
</evidence>
<keyword evidence="1" id="KW-1133">Transmembrane helix</keyword>
<dbReference type="RefSeq" id="WP_092885625.1">
    <property type="nucleotide sequence ID" value="NZ_FOOI01000012.1"/>
</dbReference>
<feature type="domain" description="DUF2510" evidence="2">
    <location>
        <begin position="11"/>
        <end position="42"/>
    </location>
</feature>
<dbReference type="InterPro" id="IPR018929">
    <property type="entry name" value="DUF2510"/>
</dbReference>
<protein>
    <recommendedName>
        <fullName evidence="2">DUF2510 domain-containing protein</fullName>
    </recommendedName>
</protein>
<sequence>MSSEPVVPPPPGWYDPGTNSGELRYWDGGQWTDDTAAATEVAAGPVPVGRKPRGVMLRALLTLLLWIGIWWSGAQVALIPGASMASDSGSGLTALYVLVVYGALGRLVSYRRRDCFFVLIPFWNIFWTLRIAWRIAFLPCRDWKPRPDELKDLVPVPHAGSRVYVRR</sequence>
<name>A0A1I2X977_9ACTN</name>
<reference evidence="3 6" key="2">
    <citation type="submission" date="2020-07" db="EMBL/GenBank/DDBJ databases">
        <title>Sequencing the genomes of 1000 actinobacteria strains.</title>
        <authorList>
            <person name="Klenk H.-P."/>
        </authorList>
    </citation>
    <scope>NUCLEOTIDE SEQUENCE [LARGE SCALE GENOMIC DNA]</scope>
    <source>
        <strain evidence="3 6">DSM 45117</strain>
    </source>
</reference>
<organism evidence="4 5">
    <name type="scientific">Actinopolymorpha cephalotaxi</name>
    <dbReference type="NCBI Taxonomy" id="504797"/>
    <lineage>
        <taxon>Bacteria</taxon>
        <taxon>Bacillati</taxon>
        <taxon>Actinomycetota</taxon>
        <taxon>Actinomycetes</taxon>
        <taxon>Propionibacteriales</taxon>
        <taxon>Actinopolymorphaceae</taxon>
        <taxon>Actinopolymorpha</taxon>
    </lineage>
</organism>
<evidence type="ECO:0000313" key="3">
    <source>
        <dbReference type="EMBL" id="NYH86127.1"/>
    </source>
</evidence>
<accession>A0A1I2X977</accession>
<feature type="transmembrane region" description="Helical" evidence="1">
    <location>
        <begin position="91"/>
        <end position="108"/>
    </location>
</feature>
<keyword evidence="1" id="KW-0812">Transmembrane</keyword>
<keyword evidence="6" id="KW-1185">Reference proteome</keyword>
<dbReference type="STRING" id="504797.SAMN05421678_11263"/>
<evidence type="ECO:0000313" key="6">
    <source>
        <dbReference type="Proteomes" id="UP000533017"/>
    </source>
</evidence>
<feature type="transmembrane region" description="Helical" evidence="1">
    <location>
        <begin position="115"/>
        <end position="136"/>
    </location>
</feature>
<reference evidence="4 5" key="1">
    <citation type="submission" date="2016-10" db="EMBL/GenBank/DDBJ databases">
        <authorList>
            <person name="de Groot N.N."/>
        </authorList>
    </citation>
    <scope>NUCLEOTIDE SEQUENCE [LARGE SCALE GENOMIC DNA]</scope>
    <source>
        <strain evidence="4 5">CPCC 202808</strain>
    </source>
</reference>
<evidence type="ECO:0000259" key="2">
    <source>
        <dbReference type="Pfam" id="PF10708"/>
    </source>
</evidence>
<dbReference type="Pfam" id="PF10708">
    <property type="entry name" value="DUF2510"/>
    <property type="match status" value="1"/>
</dbReference>
<dbReference type="Proteomes" id="UP000199052">
    <property type="component" value="Unassembled WGS sequence"/>
</dbReference>
<dbReference type="EMBL" id="JACBZA010000001">
    <property type="protein sequence ID" value="NYH86127.1"/>
    <property type="molecule type" value="Genomic_DNA"/>
</dbReference>
<evidence type="ECO:0000313" key="5">
    <source>
        <dbReference type="Proteomes" id="UP000199052"/>
    </source>
</evidence>
<evidence type="ECO:0000313" key="4">
    <source>
        <dbReference type="EMBL" id="SFH10058.1"/>
    </source>
</evidence>
<dbReference type="Proteomes" id="UP000533017">
    <property type="component" value="Unassembled WGS sequence"/>
</dbReference>
<proteinExistence type="predicted"/>
<dbReference type="AlphaFoldDB" id="A0A1I2X977"/>
<feature type="transmembrane region" description="Helical" evidence="1">
    <location>
        <begin position="59"/>
        <end position="79"/>
    </location>
</feature>